<name>A0AA86RNE0_9EUKA</name>
<reference evidence="3" key="1">
    <citation type="submission" date="2023-06" db="EMBL/GenBank/DDBJ databases">
        <authorList>
            <person name="Kurt Z."/>
        </authorList>
    </citation>
    <scope>NUCLEOTIDE SEQUENCE</scope>
</reference>
<organism evidence="3">
    <name type="scientific">Hexamita inflata</name>
    <dbReference type="NCBI Taxonomy" id="28002"/>
    <lineage>
        <taxon>Eukaryota</taxon>
        <taxon>Metamonada</taxon>
        <taxon>Diplomonadida</taxon>
        <taxon>Hexamitidae</taxon>
        <taxon>Hexamitinae</taxon>
        <taxon>Hexamita</taxon>
    </lineage>
</organism>
<evidence type="ECO:0000313" key="3">
    <source>
        <dbReference type="EMBL" id="CAI9975184.1"/>
    </source>
</evidence>
<sequence>MCDVCTEDSDSIIQFCHHTFCVKCTSMIASCSRKCPCCNYVINNRQNYSGSYTKQQILHFETNKNAFDQTYCDVHCDILAVSFDSLSNMFMCDFCLNKKNKKLSQTNKVRVILPNFEKIQYVQIESYFPFTQSKNSPQRELFYEQNIEKPDRPEYKYKQEFNGFEVVHKVKNICVKSNGLVTKNYKTEEALKCANVFTDKGNYFALFNKKKFIIQNANGNIFVELDQKFEGKTTQTDRKYKAFDEDKISTFVKQYHQQLHNQYTKTDTIQIISTSTLCFANTVANIYFNNNYNLFSKLFELYQFSNKKQKENQFSTINLQTVDKFNCQVGQYVVRNHTEWPYGRQDYSKFSFVQRQLTYYLGVVQSVNPDDLTCEVFWMNQTYNTYSIGKNSQFNLLLVKDHNLIEKLLYGTTPKQFQSINEFLTNKNCCCSVPIINQALLLFGNTDLISGIQKYQDTSLISSQCKLFTHYTCYLQLFLQQSTLSTMNSFKFLKQCNNQLKTNFMQKIQNHFITCASSPLFSSCFVTSVKKPVVVCTGPEWVFESKYKIGILHQITDRQLQIQWVDECNQSNLKHQKDNGTVQVQLEQYQFEAGLQPVNYYEHFVTKDNFQHERLVGPTRFCIQNQIIGILEASYEETALVKWWGGDTSICQIGIGGELTYLGRW</sequence>
<evidence type="ECO:0000313" key="4">
    <source>
        <dbReference type="EMBL" id="CAL6089053.1"/>
    </source>
</evidence>
<comment type="caution">
    <text evidence="3">The sequence shown here is derived from an EMBL/GenBank/DDBJ whole genome shotgun (WGS) entry which is preliminary data.</text>
</comment>
<dbReference type="InterPro" id="IPR037252">
    <property type="entry name" value="Mib_Herc2_sf"/>
</dbReference>
<dbReference type="AlphaFoldDB" id="A0AA86RNE0"/>
<dbReference type="GO" id="GO:0004842">
    <property type="term" value="F:ubiquitin-protein transferase activity"/>
    <property type="evidence" value="ECO:0007669"/>
    <property type="project" value="InterPro"/>
</dbReference>
<keyword evidence="5" id="KW-1185">Reference proteome</keyword>
<evidence type="ECO:0000259" key="2">
    <source>
        <dbReference type="PROSITE" id="PS50089"/>
    </source>
</evidence>
<keyword evidence="1" id="KW-0863">Zinc-finger</keyword>
<accession>A0AA86RNE0</accession>
<dbReference type="EMBL" id="CATOUU010001164">
    <property type="protein sequence ID" value="CAI9975184.1"/>
    <property type="molecule type" value="Genomic_DNA"/>
</dbReference>
<dbReference type="SUPFAM" id="SSF159034">
    <property type="entry name" value="Mib/herc2 domain-like"/>
    <property type="match status" value="1"/>
</dbReference>
<dbReference type="Gene3D" id="2.30.30.40">
    <property type="entry name" value="SH3 Domains"/>
    <property type="match status" value="1"/>
</dbReference>
<proteinExistence type="predicted"/>
<evidence type="ECO:0000313" key="5">
    <source>
        <dbReference type="Proteomes" id="UP001642409"/>
    </source>
</evidence>
<dbReference type="EMBL" id="CAXDID020000414">
    <property type="protein sequence ID" value="CAL6089053.1"/>
    <property type="molecule type" value="Genomic_DNA"/>
</dbReference>
<dbReference type="InterPro" id="IPR001841">
    <property type="entry name" value="Znf_RING"/>
</dbReference>
<keyword evidence="1" id="KW-0479">Metal-binding</keyword>
<dbReference type="PROSITE" id="PS50089">
    <property type="entry name" value="ZF_RING_2"/>
    <property type="match status" value="1"/>
</dbReference>
<protein>
    <recommendedName>
        <fullName evidence="2">RING-type domain-containing protein</fullName>
    </recommendedName>
</protein>
<gene>
    <name evidence="3" type="ORF">HINF_LOCUS62829</name>
    <name evidence="4" type="ORF">HINF_LOCUS64538</name>
</gene>
<dbReference type="Proteomes" id="UP001642409">
    <property type="component" value="Unassembled WGS sequence"/>
</dbReference>
<evidence type="ECO:0000256" key="1">
    <source>
        <dbReference type="PROSITE-ProRule" id="PRU00175"/>
    </source>
</evidence>
<reference evidence="4 5" key="2">
    <citation type="submission" date="2024-07" db="EMBL/GenBank/DDBJ databases">
        <authorList>
            <person name="Akdeniz Z."/>
        </authorList>
    </citation>
    <scope>NUCLEOTIDE SEQUENCE [LARGE SCALE GENOMIC DNA]</scope>
</reference>
<feature type="domain" description="RING-type" evidence="2">
    <location>
        <begin position="2"/>
        <end position="39"/>
    </location>
</feature>
<dbReference type="GO" id="GO:0008270">
    <property type="term" value="F:zinc ion binding"/>
    <property type="evidence" value="ECO:0007669"/>
    <property type="project" value="UniProtKB-KW"/>
</dbReference>
<keyword evidence="1" id="KW-0862">Zinc</keyword>